<proteinExistence type="predicted"/>
<accession>A0A368XMF0</accession>
<reference evidence="1 2" key="1">
    <citation type="submission" date="2018-07" db="EMBL/GenBank/DDBJ databases">
        <title>Freshwater and sediment microbial communities from various areas in North America, analyzing microbe dynamics in response to fracking.</title>
        <authorList>
            <person name="Lamendella R."/>
        </authorList>
    </citation>
    <scope>NUCLEOTIDE SEQUENCE [LARGE SCALE GENOMIC DNA]</scope>
    <source>
        <strain evidence="1 2">105B</strain>
    </source>
</reference>
<gene>
    <name evidence="1" type="ORF">DET61_1082</name>
</gene>
<organism evidence="1 2">
    <name type="scientific">Marinobacter nauticus</name>
    <name type="common">Marinobacter hydrocarbonoclasticus</name>
    <name type="synonym">Marinobacter aquaeolei</name>
    <dbReference type="NCBI Taxonomy" id="2743"/>
    <lineage>
        <taxon>Bacteria</taxon>
        <taxon>Pseudomonadati</taxon>
        <taxon>Pseudomonadota</taxon>
        <taxon>Gammaproteobacteria</taxon>
        <taxon>Pseudomonadales</taxon>
        <taxon>Marinobacteraceae</taxon>
        <taxon>Marinobacter</taxon>
    </lineage>
</organism>
<sequence length="103" mass="11973">MNVVDTENWAWFLFEHEGHLYLDVYCNMSAFGYTFMIQLNDDERAAYDAGGHQYLNRLAHEIHYSVPVATDTKSRFKGRDVSKRFSDMATEAVRSWREAKGGE</sequence>
<dbReference type="EMBL" id="QPJI01000008">
    <property type="protein sequence ID" value="RCW67647.1"/>
    <property type="molecule type" value="Genomic_DNA"/>
</dbReference>
<name>A0A368XMF0_MARNT</name>
<evidence type="ECO:0000313" key="1">
    <source>
        <dbReference type="EMBL" id="RCW67647.1"/>
    </source>
</evidence>
<dbReference type="Proteomes" id="UP000253647">
    <property type="component" value="Unassembled WGS sequence"/>
</dbReference>
<evidence type="ECO:0000313" key="2">
    <source>
        <dbReference type="Proteomes" id="UP000253647"/>
    </source>
</evidence>
<protein>
    <submittedName>
        <fullName evidence="1">Uncharacterized protein</fullName>
    </submittedName>
</protein>
<comment type="caution">
    <text evidence="1">The sequence shown here is derived from an EMBL/GenBank/DDBJ whole genome shotgun (WGS) entry which is preliminary data.</text>
</comment>
<dbReference type="AlphaFoldDB" id="A0A368XMF0"/>
<dbReference type="RefSeq" id="WP_114434593.1">
    <property type="nucleotide sequence ID" value="NZ_QPJI01000008.1"/>
</dbReference>